<keyword evidence="3" id="KW-1185">Reference proteome</keyword>
<organism evidence="1 3">
    <name type="scientific">Candidatus Venteria ishoeyi</name>
    <dbReference type="NCBI Taxonomy" id="1899563"/>
    <lineage>
        <taxon>Bacteria</taxon>
        <taxon>Pseudomonadati</taxon>
        <taxon>Pseudomonadota</taxon>
        <taxon>Gammaproteobacteria</taxon>
        <taxon>Thiotrichales</taxon>
        <taxon>Thiotrichaceae</taxon>
        <taxon>Venteria</taxon>
    </lineage>
</organism>
<evidence type="ECO:0008006" key="4">
    <source>
        <dbReference type="Google" id="ProtNLM"/>
    </source>
</evidence>
<dbReference type="EMBL" id="FMSV02000558">
    <property type="protein sequence ID" value="SEH09155.1"/>
    <property type="molecule type" value="Genomic_DNA"/>
</dbReference>
<dbReference type="Proteomes" id="UP000236724">
    <property type="component" value="Unassembled WGS sequence"/>
</dbReference>
<evidence type="ECO:0000313" key="2">
    <source>
        <dbReference type="EMBL" id="SEH09284.1"/>
    </source>
</evidence>
<gene>
    <name evidence="1" type="ORF">MBHS_05049</name>
    <name evidence="2" type="ORF">MBHS_05179</name>
</gene>
<sequence>MRTIEQRAELDEFELADDYDFSSGIRGRFYQSKKVTATVELDNDVLLFIKKQAREKHMDYQTLLNSLLRDYMTTQ</sequence>
<proteinExistence type="predicted"/>
<dbReference type="EMBL" id="FMSV02000559">
    <property type="protein sequence ID" value="SEH09284.1"/>
    <property type="molecule type" value="Genomic_DNA"/>
</dbReference>
<evidence type="ECO:0000313" key="3">
    <source>
        <dbReference type="Proteomes" id="UP000236724"/>
    </source>
</evidence>
<dbReference type="InterPro" id="IPR025528">
    <property type="entry name" value="BrnA_antitoxin"/>
</dbReference>
<dbReference type="AlphaFoldDB" id="A0A1H6FJE6"/>
<dbReference type="OrthoDB" id="5297245at2"/>
<name>A0A1H6FJE6_9GAMM</name>
<protein>
    <recommendedName>
        <fullName evidence="4">BrnA antitoxin of type II toxin-antitoxin system</fullName>
    </recommendedName>
</protein>
<accession>A0A1H6FJE6</accession>
<dbReference type="Pfam" id="PF14384">
    <property type="entry name" value="BrnA_antitoxin"/>
    <property type="match status" value="1"/>
</dbReference>
<dbReference type="RefSeq" id="WP_103922635.1">
    <property type="nucleotide sequence ID" value="NZ_FMSV02000558.1"/>
</dbReference>
<reference evidence="1 3" key="1">
    <citation type="submission" date="2016-10" db="EMBL/GenBank/DDBJ databases">
        <authorList>
            <person name="de Groot N.N."/>
        </authorList>
    </citation>
    <scope>NUCLEOTIDE SEQUENCE [LARGE SCALE GENOMIC DNA]</scope>
    <source>
        <strain evidence="1">MBHS1</strain>
    </source>
</reference>
<evidence type="ECO:0000313" key="1">
    <source>
        <dbReference type="EMBL" id="SEH09155.1"/>
    </source>
</evidence>